<dbReference type="AlphaFoldDB" id="E3BNX2"/>
<gene>
    <name evidence="2" type="ORF">VIBC2010_15732</name>
</gene>
<evidence type="ECO:0000313" key="3">
    <source>
        <dbReference type="Proteomes" id="UP000002943"/>
    </source>
</evidence>
<organism evidence="2 3">
    <name type="scientific">Vibrio caribbeanicus ATCC BAA-2122</name>
    <dbReference type="NCBI Taxonomy" id="796620"/>
    <lineage>
        <taxon>Bacteria</taxon>
        <taxon>Pseudomonadati</taxon>
        <taxon>Pseudomonadota</taxon>
        <taxon>Gammaproteobacteria</taxon>
        <taxon>Vibrionales</taxon>
        <taxon>Vibrionaceae</taxon>
        <taxon>Vibrio</taxon>
    </lineage>
</organism>
<protein>
    <recommendedName>
        <fullName evidence="1">FAD-dependent urate hydroxylase HpyO/Asp monooxygenase CreE-like FAD/NAD(P)-binding domain-containing protein</fullName>
    </recommendedName>
</protein>
<dbReference type="EMBL" id="AEIU01000097">
    <property type="protein sequence ID" value="EFP95279.1"/>
    <property type="molecule type" value="Genomic_DNA"/>
</dbReference>
<evidence type="ECO:0000313" key="2">
    <source>
        <dbReference type="EMBL" id="EFP95279.1"/>
    </source>
</evidence>
<dbReference type="Proteomes" id="UP000002943">
    <property type="component" value="Unassembled WGS sequence"/>
</dbReference>
<accession>E3BNX2</accession>
<dbReference type="eggNOG" id="ENOG502ZVE7">
    <property type="taxonomic scope" value="Bacteria"/>
</dbReference>
<dbReference type="RefSeq" id="WP_009602861.1">
    <property type="nucleotide sequence ID" value="NZ_AEIU01000097.1"/>
</dbReference>
<name>E3BNX2_9VIBR</name>
<dbReference type="Pfam" id="PF13454">
    <property type="entry name" value="NAD_binding_9"/>
    <property type="match status" value="1"/>
</dbReference>
<sequence length="211" mass="24585">MEVFDIVIISFGASGVSLLNEMQNEGFTKRYLKPNIAIFNNQKSFAKGKAFGGASPIHIVNTSLELMTPSVAEPNEFWHWLREQNAPKHLTWNALLRESHLSPLKAFMKLLLKEHRSLQNESKFKTVIRLLPTGKQAEYSRYLESRAANTDLSWQDILVSTRYRFHEFCKVMRIQEKYQFVSRFGSLCSEKWAYQWVKRAEAWATEHKVVV</sequence>
<evidence type="ECO:0000259" key="1">
    <source>
        <dbReference type="Pfam" id="PF13454"/>
    </source>
</evidence>
<reference evidence="2 3" key="1">
    <citation type="journal article" date="2012" name="Int. J. Syst. Evol. Microbiol.">
        <title>Vibrio caribbeanicus sp. nov., isolated from the marine sponge Scleritoderma cyanea.</title>
        <authorList>
            <person name="Hoffmann M."/>
            <person name="Monday S.R."/>
            <person name="Allard M.W."/>
            <person name="Strain E.A."/>
            <person name="Whittaker P."/>
            <person name="Naum M."/>
            <person name="McCarthy P.J."/>
            <person name="Lopez J.V."/>
            <person name="Fischer M."/>
            <person name="Brown E.W."/>
        </authorList>
    </citation>
    <scope>NUCLEOTIDE SEQUENCE [LARGE SCALE GENOMIC DNA]</scope>
    <source>
        <strain evidence="2 3">ATCC BAA-2122</strain>
    </source>
</reference>
<dbReference type="STRING" id="796620.VIBC2010_15732"/>
<dbReference type="InterPro" id="IPR038732">
    <property type="entry name" value="HpyO/CreE_NAD-binding"/>
</dbReference>
<dbReference type="OrthoDB" id="101972at2"/>
<keyword evidence="3" id="KW-1185">Reference proteome</keyword>
<feature type="domain" description="FAD-dependent urate hydroxylase HpyO/Asp monooxygenase CreE-like FAD/NAD(P)-binding" evidence="1">
    <location>
        <begin position="7"/>
        <end position="88"/>
    </location>
</feature>
<proteinExistence type="predicted"/>
<comment type="caution">
    <text evidence="2">The sequence shown here is derived from an EMBL/GenBank/DDBJ whole genome shotgun (WGS) entry which is preliminary data.</text>
</comment>